<proteinExistence type="predicted"/>
<evidence type="ECO:0000256" key="8">
    <source>
        <dbReference type="ARBA" id="ARBA00023288"/>
    </source>
</evidence>
<evidence type="ECO:0000313" key="13">
    <source>
        <dbReference type="EMBL" id="AGH60022.1"/>
    </source>
</evidence>
<evidence type="ECO:0000256" key="4">
    <source>
        <dbReference type="ARBA" id="ARBA00022622"/>
    </source>
</evidence>
<keyword evidence="7" id="KW-0325">Glycoprotein</keyword>
<keyword evidence="3" id="KW-1003">Cell membrane</keyword>
<dbReference type="InterPro" id="IPR019609">
    <property type="entry name" value="Variant_surf_glycoprt_trypan_C"/>
</dbReference>
<dbReference type="AlphaFoldDB" id="M4SZ97"/>
<feature type="signal peptide" evidence="10">
    <location>
        <begin position="1"/>
        <end position="22"/>
    </location>
</feature>
<dbReference type="InterPro" id="IPR025932">
    <property type="entry name" value="Trypano_VSG_B_N_dom"/>
</dbReference>
<evidence type="ECO:0000256" key="9">
    <source>
        <dbReference type="SAM" id="MobiDB-lite"/>
    </source>
</evidence>
<keyword evidence="5 10" id="KW-0732">Signal</keyword>
<reference evidence="13" key="2">
    <citation type="journal article" date="2014" name="Mol. Biochem. Parasitol.">
        <title>Capturing the variant surface glycoprotein repertoire (the VSGnome) of Trypanosoma brucei Lister 427.</title>
        <authorList>
            <person name="Cross G.A."/>
            <person name="Kim H.S."/>
            <person name="Wickstead B."/>
        </authorList>
    </citation>
    <scope>NUCLEOTIDE SEQUENCE</scope>
    <source>
        <strain evidence="13">Lister 427</strain>
    </source>
</reference>
<protein>
    <submittedName>
        <fullName evidence="13">Variant surface glycoprotein 1082</fullName>
    </submittedName>
</protein>
<dbReference type="Pfam" id="PF10659">
    <property type="entry name" value="Trypan_glycop_C"/>
    <property type="match status" value="1"/>
</dbReference>
<comment type="function">
    <text evidence="1">VSG forms a coat on the surface of the parasite. The trypanosome evades the immune response of the host by expressing a series of antigenically distinct VSGs from an estimated 1000 VSG genes.</text>
</comment>
<dbReference type="Pfam" id="PF13206">
    <property type="entry name" value="VSG_B"/>
    <property type="match status" value="1"/>
</dbReference>
<keyword evidence="4" id="KW-0336">GPI-anchor</keyword>
<organism evidence="13">
    <name type="scientific">Trypanosoma brucei</name>
    <dbReference type="NCBI Taxonomy" id="5691"/>
    <lineage>
        <taxon>Eukaryota</taxon>
        <taxon>Discoba</taxon>
        <taxon>Euglenozoa</taxon>
        <taxon>Kinetoplastea</taxon>
        <taxon>Metakinetoplastina</taxon>
        <taxon>Trypanosomatida</taxon>
        <taxon>Trypanosomatidae</taxon>
        <taxon>Trypanosoma</taxon>
    </lineage>
</organism>
<dbReference type="VEuPathDB" id="TriTrypDB:Tb427_000425300"/>
<feature type="chain" id="PRO_5004057754" evidence="10">
    <location>
        <begin position="23"/>
        <end position="484"/>
    </location>
</feature>
<comment type="subcellular location">
    <subcellularLocation>
        <location evidence="2">Cell membrane</location>
        <topology evidence="2">Lipid-anchor</topology>
        <topology evidence="2">GPI-anchor</topology>
    </subcellularLocation>
</comment>
<evidence type="ECO:0000259" key="11">
    <source>
        <dbReference type="Pfam" id="PF10659"/>
    </source>
</evidence>
<feature type="region of interest" description="Disordered" evidence="9">
    <location>
        <begin position="435"/>
        <end position="484"/>
    </location>
</feature>
<dbReference type="EMBL" id="KC612591">
    <property type="protein sequence ID" value="AGH60022.1"/>
    <property type="molecule type" value="Genomic_DNA"/>
</dbReference>
<evidence type="ECO:0000256" key="2">
    <source>
        <dbReference type="ARBA" id="ARBA00004609"/>
    </source>
</evidence>
<feature type="domain" description="Trypanosome variant surface glycoprotein B-type N-terminal" evidence="12">
    <location>
        <begin position="13"/>
        <end position="373"/>
    </location>
</feature>
<reference evidence="13" key="1">
    <citation type="submission" date="2013-02" db="EMBL/GenBank/DDBJ databases">
        <authorList>
            <person name="Cross G.A.M."/>
            <person name="Kim H.-S."/>
            <person name="Wickstead B."/>
        </authorList>
    </citation>
    <scope>NUCLEOTIDE SEQUENCE</scope>
    <source>
        <strain evidence="13">Lister 427</strain>
    </source>
</reference>
<evidence type="ECO:0000256" key="6">
    <source>
        <dbReference type="ARBA" id="ARBA00023136"/>
    </source>
</evidence>
<keyword evidence="6" id="KW-0472">Membrane</keyword>
<evidence type="ECO:0000256" key="3">
    <source>
        <dbReference type="ARBA" id="ARBA00022475"/>
    </source>
</evidence>
<name>M4SZ97_9TRYP</name>
<dbReference type="GO" id="GO:0005886">
    <property type="term" value="C:plasma membrane"/>
    <property type="evidence" value="ECO:0007669"/>
    <property type="project" value="UniProtKB-SubCell"/>
</dbReference>
<accession>M4SZ97</accession>
<feature type="compositionally biased region" description="Polar residues" evidence="9">
    <location>
        <begin position="193"/>
        <end position="213"/>
    </location>
</feature>
<feature type="region of interest" description="Disordered" evidence="9">
    <location>
        <begin position="385"/>
        <end position="406"/>
    </location>
</feature>
<keyword evidence="8" id="KW-0449">Lipoprotein</keyword>
<evidence type="ECO:0000259" key="12">
    <source>
        <dbReference type="Pfam" id="PF13206"/>
    </source>
</evidence>
<evidence type="ECO:0000256" key="7">
    <source>
        <dbReference type="ARBA" id="ARBA00023180"/>
    </source>
</evidence>
<dbReference type="GO" id="GO:0098552">
    <property type="term" value="C:side of membrane"/>
    <property type="evidence" value="ECO:0007669"/>
    <property type="project" value="UniProtKB-KW"/>
</dbReference>
<evidence type="ECO:0000256" key="10">
    <source>
        <dbReference type="SAM" id="SignalP"/>
    </source>
</evidence>
<feature type="compositionally biased region" description="Polar residues" evidence="9">
    <location>
        <begin position="385"/>
        <end position="399"/>
    </location>
</feature>
<sequence>MHHQYPLAAVQLVAILAMPAAATPPDGANKEYFKPLCTTIRWAEGTVEISNDAESIDEDYDAIQELNMSLADGQWREKWANPPKTTPAKEVPKEPEPADDVTSELKKNWVKAAAAAKTTALVNANLKKAGLDKASKQQLRAAQAEIQRLAAAAFALRQQYTAESQQNQVYSIGKIKQQINKAVYGQDTKPASGPNQPAAMSTPSSNGRATQCDTAADGSKIRSIAGLALCLCAESDDDTDSTAIGLPCGTPTAQKPDWPNGQGAIATQYDKLAKYCGKGAKITLTPTEALKTTNTILNNFKFDDSKAYYGTFVATACDGSQAKGACYSTTKATAANPEGVKKLPWLEPLIELASMLAAHSEKLATTKQHRRALAHLKATAYNLGRTSANIQPESSGTSGASAAPQQTSPAAADCTTFTTNTTCTADNNCKWDSTTETTGNHCKPKAGTENPAAGTGETTKEGAASEGKKCSEKKSEGECKDGCK</sequence>
<feature type="region of interest" description="Disordered" evidence="9">
    <location>
        <begin position="76"/>
        <end position="100"/>
    </location>
</feature>
<feature type="region of interest" description="Disordered" evidence="9">
    <location>
        <begin position="185"/>
        <end position="213"/>
    </location>
</feature>
<evidence type="ECO:0000256" key="5">
    <source>
        <dbReference type="ARBA" id="ARBA00022729"/>
    </source>
</evidence>
<feature type="compositionally biased region" description="Basic and acidic residues" evidence="9">
    <location>
        <begin position="466"/>
        <end position="484"/>
    </location>
</feature>
<feature type="domain" description="Trypanosome variant surface glycoprotein C-terminal" evidence="11">
    <location>
        <begin position="414"/>
        <end position="482"/>
    </location>
</feature>
<evidence type="ECO:0000256" key="1">
    <source>
        <dbReference type="ARBA" id="ARBA00002523"/>
    </source>
</evidence>